<evidence type="ECO:0000313" key="3">
    <source>
        <dbReference type="Proteomes" id="UP001596108"/>
    </source>
</evidence>
<keyword evidence="3" id="KW-1185">Reference proteome</keyword>
<proteinExistence type="predicted"/>
<feature type="signal peptide" evidence="1">
    <location>
        <begin position="1"/>
        <end position="21"/>
    </location>
</feature>
<dbReference type="SUPFAM" id="SSF53474">
    <property type="entry name" value="alpha/beta-Hydrolases"/>
    <property type="match status" value="1"/>
</dbReference>
<keyword evidence="1" id="KW-0732">Signal</keyword>
<feature type="chain" id="PRO_5046871757" evidence="1">
    <location>
        <begin position="22"/>
        <end position="325"/>
    </location>
</feature>
<accession>A0ABW0QV64</accession>
<name>A0ABW0QV64_9BACL</name>
<protein>
    <submittedName>
        <fullName evidence="2">Mbeg1-like protein</fullName>
    </submittedName>
</protein>
<organism evidence="2 3">
    <name type="scientific">Cohnella yongneupensis</name>
    <dbReference type="NCBI Taxonomy" id="425006"/>
    <lineage>
        <taxon>Bacteria</taxon>
        <taxon>Bacillati</taxon>
        <taxon>Bacillota</taxon>
        <taxon>Bacilli</taxon>
        <taxon>Bacillales</taxon>
        <taxon>Paenibacillaceae</taxon>
        <taxon>Cohnella</taxon>
    </lineage>
</organism>
<dbReference type="RefSeq" id="WP_378110566.1">
    <property type="nucleotide sequence ID" value="NZ_JBHSNC010000012.1"/>
</dbReference>
<dbReference type="Gene3D" id="3.40.50.1820">
    <property type="entry name" value="alpha/beta hydrolase"/>
    <property type="match status" value="1"/>
</dbReference>
<dbReference type="EMBL" id="JBHSNC010000012">
    <property type="protein sequence ID" value="MFC5528705.1"/>
    <property type="molecule type" value="Genomic_DNA"/>
</dbReference>
<evidence type="ECO:0000256" key="1">
    <source>
        <dbReference type="SAM" id="SignalP"/>
    </source>
</evidence>
<dbReference type="Proteomes" id="UP001596108">
    <property type="component" value="Unassembled WGS sequence"/>
</dbReference>
<sequence>MKQLKLTLIFALVLLFLQGFAISAATKEPAPPSDLLGASDIAYLDFADFVKKTDSEKRKVLDQYGLKNFVYLAKQNKDGFQAVAFKSTDSKKIIIAFRGSDQFMQDWVVQNGGSVVSGIASVQAELARKFTKKILADSAKDNSDVFLTGHSLGGWLAQRIALDQFNEKRFKMCVTFNAPGFYDPKTAKTVSTIYKKIFSAVNPLNMFIADYVIDYLKDTSDSIFTDAQWKAQLNGTYDTKVWNYVINGDLVGDLHGNKVGRHIGKTIMVTTSKKVSGTITLNDALKCATSPLSILLNPVGCVAAKATKKKIDSIIALHGIDNFKP</sequence>
<dbReference type="InterPro" id="IPR029058">
    <property type="entry name" value="AB_hydrolase_fold"/>
</dbReference>
<comment type="caution">
    <text evidence="2">The sequence shown here is derived from an EMBL/GenBank/DDBJ whole genome shotgun (WGS) entry which is preliminary data.</text>
</comment>
<gene>
    <name evidence="2" type="ORF">ACFPQ4_04455</name>
</gene>
<dbReference type="Pfam" id="PF26363">
    <property type="entry name" value="Phospholipase-like"/>
    <property type="match status" value="1"/>
</dbReference>
<reference evidence="3" key="1">
    <citation type="journal article" date="2019" name="Int. J. Syst. Evol. Microbiol.">
        <title>The Global Catalogue of Microorganisms (GCM) 10K type strain sequencing project: providing services to taxonomists for standard genome sequencing and annotation.</title>
        <authorList>
            <consortium name="The Broad Institute Genomics Platform"/>
            <consortium name="The Broad Institute Genome Sequencing Center for Infectious Disease"/>
            <person name="Wu L."/>
            <person name="Ma J."/>
        </authorList>
    </citation>
    <scope>NUCLEOTIDE SEQUENCE [LARGE SCALE GENOMIC DNA]</scope>
    <source>
        <strain evidence="3">CGMCC 1.18578</strain>
    </source>
</reference>
<evidence type="ECO:0000313" key="2">
    <source>
        <dbReference type="EMBL" id="MFC5528705.1"/>
    </source>
</evidence>